<evidence type="ECO:0000259" key="1">
    <source>
        <dbReference type="Pfam" id="PF07859"/>
    </source>
</evidence>
<proteinExistence type="predicted"/>
<sequence>MQIPSFARLPKAYIEANEFDCLRDEAIEYARQLQDAGVEVVMNQTKGTVHGFELNWKSEYTQQIIRERIAYMQHQFNSRALAR</sequence>
<comment type="caution">
    <text evidence="2">The sequence shown here is derived from an EMBL/GenBank/DDBJ whole genome shotgun (WGS) entry which is preliminary data.</text>
</comment>
<dbReference type="GO" id="GO:0016787">
    <property type="term" value="F:hydrolase activity"/>
    <property type="evidence" value="ECO:0007669"/>
    <property type="project" value="InterPro"/>
</dbReference>
<accession>A0A644ZM25</accession>
<dbReference type="InterPro" id="IPR013094">
    <property type="entry name" value="AB_hydrolase_3"/>
</dbReference>
<feature type="domain" description="Alpha/beta hydrolase fold-3" evidence="1">
    <location>
        <begin position="5"/>
        <end position="53"/>
    </location>
</feature>
<gene>
    <name evidence="2" type="ORF">SDC9_88436</name>
</gene>
<reference evidence="2" key="1">
    <citation type="submission" date="2019-08" db="EMBL/GenBank/DDBJ databases">
        <authorList>
            <person name="Kucharzyk K."/>
            <person name="Murdoch R.W."/>
            <person name="Higgins S."/>
            <person name="Loffler F."/>
        </authorList>
    </citation>
    <scope>NUCLEOTIDE SEQUENCE</scope>
</reference>
<dbReference type="EMBL" id="VSSQ01009487">
    <property type="protein sequence ID" value="MPM41777.1"/>
    <property type="molecule type" value="Genomic_DNA"/>
</dbReference>
<dbReference type="AlphaFoldDB" id="A0A644ZM25"/>
<evidence type="ECO:0000313" key="2">
    <source>
        <dbReference type="EMBL" id="MPM41777.1"/>
    </source>
</evidence>
<protein>
    <recommendedName>
        <fullName evidence="1">Alpha/beta hydrolase fold-3 domain-containing protein</fullName>
    </recommendedName>
</protein>
<dbReference type="Gene3D" id="3.40.50.1820">
    <property type="entry name" value="alpha/beta hydrolase"/>
    <property type="match status" value="1"/>
</dbReference>
<dbReference type="InterPro" id="IPR029058">
    <property type="entry name" value="AB_hydrolase_fold"/>
</dbReference>
<organism evidence="2">
    <name type="scientific">bioreactor metagenome</name>
    <dbReference type="NCBI Taxonomy" id="1076179"/>
    <lineage>
        <taxon>unclassified sequences</taxon>
        <taxon>metagenomes</taxon>
        <taxon>ecological metagenomes</taxon>
    </lineage>
</organism>
<dbReference type="SUPFAM" id="SSF53474">
    <property type="entry name" value="alpha/beta-Hydrolases"/>
    <property type="match status" value="1"/>
</dbReference>
<name>A0A644ZM25_9ZZZZ</name>
<dbReference type="Pfam" id="PF07859">
    <property type="entry name" value="Abhydrolase_3"/>
    <property type="match status" value="1"/>
</dbReference>